<feature type="compositionally biased region" description="Polar residues" evidence="1">
    <location>
        <begin position="27"/>
        <end position="41"/>
    </location>
</feature>
<evidence type="ECO:0000313" key="3">
    <source>
        <dbReference type="Proteomes" id="UP000678499"/>
    </source>
</evidence>
<evidence type="ECO:0000313" key="2">
    <source>
        <dbReference type="EMBL" id="CAD7282348.1"/>
    </source>
</evidence>
<evidence type="ECO:0000256" key="1">
    <source>
        <dbReference type="SAM" id="MobiDB-lite"/>
    </source>
</evidence>
<dbReference type="EMBL" id="OA885775">
    <property type="protein sequence ID" value="CAD7282348.1"/>
    <property type="molecule type" value="Genomic_DNA"/>
</dbReference>
<protein>
    <submittedName>
        <fullName evidence="2">Uncharacterized protein</fullName>
    </submittedName>
</protein>
<organism evidence="2">
    <name type="scientific">Notodromas monacha</name>
    <dbReference type="NCBI Taxonomy" id="399045"/>
    <lineage>
        <taxon>Eukaryota</taxon>
        <taxon>Metazoa</taxon>
        <taxon>Ecdysozoa</taxon>
        <taxon>Arthropoda</taxon>
        <taxon>Crustacea</taxon>
        <taxon>Oligostraca</taxon>
        <taxon>Ostracoda</taxon>
        <taxon>Podocopa</taxon>
        <taxon>Podocopida</taxon>
        <taxon>Cypridocopina</taxon>
        <taxon>Cypridoidea</taxon>
        <taxon>Cyprididae</taxon>
        <taxon>Notodromas</taxon>
    </lineage>
</organism>
<feature type="region of interest" description="Disordered" evidence="1">
    <location>
        <begin position="89"/>
        <end position="144"/>
    </location>
</feature>
<dbReference type="AlphaFoldDB" id="A0A7R9BW63"/>
<dbReference type="EMBL" id="CAJPEX010003738">
    <property type="protein sequence ID" value="CAG0922500.1"/>
    <property type="molecule type" value="Genomic_DNA"/>
</dbReference>
<reference evidence="2" key="1">
    <citation type="submission" date="2020-11" db="EMBL/GenBank/DDBJ databases">
        <authorList>
            <person name="Tran Van P."/>
        </authorList>
    </citation>
    <scope>NUCLEOTIDE SEQUENCE</scope>
</reference>
<accession>A0A7R9BW63</accession>
<proteinExistence type="predicted"/>
<dbReference type="Proteomes" id="UP000678499">
    <property type="component" value="Unassembled WGS sequence"/>
</dbReference>
<gene>
    <name evidence="2" type="ORF">NMOB1V02_LOCUS9973</name>
</gene>
<name>A0A7R9BW63_9CRUS</name>
<keyword evidence="3" id="KW-1185">Reference proteome</keyword>
<sequence length="144" mass="15812">MTFVFDASASTIDFARFDANAKDNEDASQTNQNNVLSNSWGHQDDGRCSPEGINQSAVFTAEGNSLFSRRRGDNIALAHFNKITVHNIFPGAGENPVGEKIPRPENPVRPKIPLAQKSRGVQKSRSRSDRTAYCTFSADVDDEP</sequence>
<feature type="region of interest" description="Disordered" evidence="1">
    <location>
        <begin position="22"/>
        <end position="53"/>
    </location>
</feature>